<keyword evidence="5 7" id="KW-1133">Transmembrane helix</keyword>
<feature type="transmembrane region" description="Helical" evidence="7">
    <location>
        <begin position="227"/>
        <end position="245"/>
    </location>
</feature>
<evidence type="ECO:0000256" key="4">
    <source>
        <dbReference type="ARBA" id="ARBA00022692"/>
    </source>
</evidence>
<dbReference type="PANTHER" id="PTHR30589">
    <property type="entry name" value="PROLIPOPROTEIN DIACYLGLYCERYL TRANSFERASE"/>
    <property type="match status" value="1"/>
</dbReference>
<gene>
    <name evidence="7 8" type="primary">lgt</name>
    <name evidence="8" type="ORF">IAC59_07510</name>
</gene>
<evidence type="ECO:0000256" key="5">
    <source>
        <dbReference type="ARBA" id="ARBA00022989"/>
    </source>
</evidence>
<dbReference type="EMBL" id="DVNK01000044">
    <property type="protein sequence ID" value="HIU47091.1"/>
    <property type="molecule type" value="Genomic_DNA"/>
</dbReference>
<evidence type="ECO:0000313" key="9">
    <source>
        <dbReference type="Proteomes" id="UP000824123"/>
    </source>
</evidence>
<keyword evidence="3 7" id="KW-0808">Transferase</keyword>
<feature type="transmembrane region" description="Helical" evidence="7">
    <location>
        <begin position="277"/>
        <end position="298"/>
    </location>
</feature>
<protein>
    <recommendedName>
        <fullName evidence="7">Phosphatidylglycerol--prolipoprotein diacylglyceryl transferase</fullName>
        <ecNumber evidence="7">2.5.1.145</ecNumber>
    </recommendedName>
</protein>
<dbReference type="EC" id="2.5.1.145" evidence="7"/>
<feature type="transmembrane region" description="Helical" evidence="7">
    <location>
        <begin position="165"/>
        <end position="186"/>
    </location>
</feature>
<evidence type="ECO:0000256" key="6">
    <source>
        <dbReference type="ARBA" id="ARBA00023136"/>
    </source>
</evidence>
<evidence type="ECO:0000256" key="7">
    <source>
        <dbReference type="HAMAP-Rule" id="MF_01147"/>
    </source>
</evidence>
<keyword evidence="4 7" id="KW-0812">Transmembrane</keyword>
<dbReference type="GO" id="GO:0008961">
    <property type="term" value="F:phosphatidylglycerol-prolipoprotein diacylglyceryl transferase activity"/>
    <property type="evidence" value="ECO:0007669"/>
    <property type="project" value="UniProtKB-UniRule"/>
</dbReference>
<dbReference type="NCBIfam" id="TIGR00544">
    <property type="entry name" value="lgt"/>
    <property type="match status" value="1"/>
</dbReference>
<comment type="function">
    <text evidence="7">Catalyzes the transfer of the diacylglyceryl group from phosphatidylglycerol to the sulfhydryl group of the N-terminal cysteine of a prolipoprotein, the first step in the formation of mature lipoproteins.</text>
</comment>
<comment type="caution">
    <text evidence="8">The sequence shown here is derived from an EMBL/GenBank/DDBJ whole genome shotgun (WGS) entry which is preliminary data.</text>
</comment>
<comment type="catalytic activity">
    <reaction evidence="7">
        <text>L-cysteinyl-[prolipoprotein] + a 1,2-diacyl-sn-glycero-3-phospho-(1'-sn-glycerol) = an S-1,2-diacyl-sn-glyceryl-L-cysteinyl-[prolipoprotein] + sn-glycerol 1-phosphate + H(+)</text>
        <dbReference type="Rhea" id="RHEA:56712"/>
        <dbReference type="Rhea" id="RHEA-COMP:14679"/>
        <dbReference type="Rhea" id="RHEA-COMP:14680"/>
        <dbReference type="ChEBI" id="CHEBI:15378"/>
        <dbReference type="ChEBI" id="CHEBI:29950"/>
        <dbReference type="ChEBI" id="CHEBI:57685"/>
        <dbReference type="ChEBI" id="CHEBI:64716"/>
        <dbReference type="ChEBI" id="CHEBI:140658"/>
        <dbReference type="EC" id="2.5.1.145"/>
    </reaction>
</comment>
<dbReference type="InterPro" id="IPR001640">
    <property type="entry name" value="Lgt"/>
</dbReference>
<feature type="transmembrane region" description="Helical" evidence="7">
    <location>
        <begin position="45"/>
        <end position="68"/>
    </location>
</feature>
<dbReference type="GO" id="GO:0042158">
    <property type="term" value="P:lipoprotein biosynthetic process"/>
    <property type="evidence" value="ECO:0007669"/>
    <property type="project" value="UniProtKB-UniRule"/>
</dbReference>
<dbReference type="PROSITE" id="PS01311">
    <property type="entry name" value="LGT"/>
    <property type="match status" value="1"/>
</dbReference>
<evidence type="ECO:0000313" key="8">
    <source>
        <dbReference type="EMBL" id="HIU47091.1"/>
    </source>
</evidence>
<reference evidence="8" key="1">
    <citation type="submission" date="2020-10" db="EMBL/GenBank/DDBJ databases">
        <authorList>
            <person name="Gilroy R."/>
        </authorList>
    </citation>
    <scope>NUCLEOTIDE SEQUENCE</scope>
    <source>
        <strain evidence="8">ChiSxjej2B14-8506</strain>
    </source>
</reference>
<name>A0A9D1S4Z4_9FIRM</name>
<sequence length="311" mass="34665">MPDRVAFTLGPLTVYWYGVLITFAVLIGYMLACHEQRRVGLPEGTMLDIFFYIVPLAIVCARVYYVVFSWDSFRDNPLDVFKINKGGIAIYGAVLGGILGAFIFSRRRKLRMSKLMDMLTPSLILGQAIGRWGNFFNQEAFGGLIENTALQFFPVGVYIEALGEWHYATFFYESMWCFVVFAVLMATRRRYTHSGDVLAWYAALYGAERAIVEGMRTDSLYLGQVRMSQLLSMLMVLAVLALFFARRRDKRAGDVVALIVGCVLGTGLIVATCALGAYALVPELACVAGMLALCVYLYRAPADAPRAYASR</sequence>
<reference evidence="8" key="2">
    <citation type="journal article" date="2021" name="PeerJ">
        <title>Extensive microbial diversity within the chicken gut microbiome revealed by metagenomics and culture.</title>
        <authorList>
            <person name="Gilroy R."/>
            <person name="Ravi A."/>
            <person name="Getino M."/>
            <person name="Pursley I."/>
            <person name="Horton D.L."/>
            <person name="Alikhan N.F."/>
            <person name="Baker D."/>
            <person name="Gharbi K."/>
            <person name="Hall N."/>
            <person name="Watson M."/>
            <person name="Adriaenssens E.M."/>
            <person name="Foster-Nyarko E."/>
            <person name="Jarju S."/>
            <person name="Secka A."/>
            <person name="Antonio M."/>
            <person name="Oren A."/>
            <person name="Chaudhuri R.R."/>
            <person name="La Ragione R."/>
            <person name="Hildebrand F."/>
            <person name="Pallen M.J."/>
        </authorList>
    </citation>
    <scope>NUCLEOTIDE SEQUENCE</scope>
    <source>
        <strain evidence="8">ChiSxjej2B14-8506</strain>
    </source>
</reference>
<feature type="binding site" evidence="7">
    <location>
        <position position="131"/>
    </location>
    <ligand>
        <name>a 1,2-diacyl-sn-glycero-3-phospho-(1'-sn-glycerol)</name>
        <dbReference type="ChEBI" id="CHEBI:64716"/>
    </ligand>
</feature>
<dbReference type="Proteomes" id="UP000824123">
    <property type="component" value="Unassembled WGS sequence"/>
</dbReference>
<feature type="transmembrane region" description="Helical" evidence="7">
    <location>
        <begin position="14"/>
        <end position="33"/>
    </location>
</feature>
<evidence type="ECO:0000256" key="3">
    <source>
        <dbReference type="ARBA" id="ARBA00022679"/>
    </source>
</evidence>
<dbReference type="HAMAP" id="MF_01147">
    <property type="entry name" value="Lgt"/>
    <property type="match status" value="1"/>
</dbReference>
<evidence type="ECO:0000256" key="1">
    <source>
        <dbReference type="ARBA" id="ARBA00007150"/>
    </source>
</evidence>
<keyword evidence="2 7" id="KW-1003">Cell membrane</keyword>
<dbReference type="GO" id="GO:0005886">
    <property type="term" value="C:plasma membrane"/>
    <property type="evidence" value="ECO:0007669"/>
    <property type="project" value="UniProtKB-SubCell"/>
</dbReference>
<dbReference type="PANTHER" id="PTHR30589:SF0">
    <property type="entry name" value="PHOSPHATIDYLGLYCEROL--PROLIPOPROTEIN DIACYLGLYCERYL TRANSFERASE"/>
    <property type="match status" value="1"/>
</dbReference>
<keyword evidence="6 7" id="KW-0472">Membrane</keyword>
<organism evidence="8 9">
    <name type="scientific">Candidatus Fimadaptatus faecigallinarum</name>
    <dbReference type="NCBI Taxonomy" id="2840814"/>
    <lineage>
        <taxon>Bacteria</taxon>
        <taxon>Bacillati</taxon>
        <taxon>Bacillota</taxon>
        <taxon>Clostridia</taxon>
        <taxon>Eubacteriales</taxon>
        <taxon>Candidatus Fimadaptatus</taxon>
    </lineage>
</organism>
<comment type="similarity">
    <text evidence="1 7">Belongs to the Lgt family.</text>
</comment>
<proteinExistence type="inferred from homology"/>
<comment type="subcellular location">
    <subcellularLocation>
        <location evidence="7">Cell membrane</location>
        <topology evidence="7">Multi-pass membrane protein</topology>
    </subcellularLocation>
</comment>
<dbReference type="Pfam" id="PF01790">
    <property type="entry name" value="LGT"/>
    <property type="match status" value="1"/>
</dbReference>
<feature type="transmembrane region" description="Helical" evidence="7">
    <location>
        <begin position="88"/>
        <end position="105"/>
    </location>
</feature>
<dbReference type="AlphaFoldDB" id="A0A9D1S4Z4"/>
<accession>A0A9D1S4Z4</accession>
<evidence type="ECO:0000256" key="2">
    <source>
        <dbReference type="ARBA" id="ARBA00022475"/>
    </source>
</evidence>
<feature type="transmembrane region" description="Helical" evidence="7">
    <location>
        <begin position="252"/>
        <end position="271"/>
    </location>
</feature>
<comment type="pathway">
    <text evidence="7">Protein modification; lipoprotein biosynthesis (diacylglyceryl transfer).</text>
</comment>